<gene>
    <name evidence="1" type="ORF">HanXRQr2_Chr03g0089121</name>
</gene>
<reference evidence="1" key="2">
    <citation type="submission" date="2020-06" db="EMBL/GenBank/DDBJ databases">
        <title>Helianthus annuus Genome sequencing and assembly Release 2.</title>
        <authorList>
            <person name="Gouzy J."/>
            <person name="Langlade N."/>
            <person name="Munos S."/>
        </authorList>
    </citation>
    <scope>NUCLEOTIDE SEQUENCE</scope>
    <source>
        <tissue evidence="1">Leaves</tissue>
    </source>
</reference>
<reference evidence="1" key="1">
    <citation type="journal article" date="2017" name="Nature">
        <title>The sunflower genome provides insights into oil metabolism, flowering and Asterid evolution.</title>
        <authorList>
            <person name="Badouin H."/>
            <person name="Gouzy J."/>
            <person name="Grassa C.J."/>
            <person name="Murat F."/>
            <person name="Staton S.E."/>
            <person name="Cottret L."/>
            <person name="Lelandais-Briere C."/>
            <person name="Owens G.L."/>
            <person name="Carrere S."/>
            <person name="Mayjonade B."/>
            <person name="Legrand L."/>
            <person name="Gill N."/>
            <person name="Kane N.C."/>
            <person name="Bowers J.E."/>
            <person name="Hubner S."/>
            <person name="Bellec A."/>
            <person name="Berard A."/>
            <person name="Berges H."/>
            <person name="Blanchet N."/>
            <person name="Boniface M.C."/>
            <person name="Brunel D."/>
            <person name="Catrice O."/>
            <person name="Chaidir N."/>
            <person name="Claudel C."/>
            <person name="Donnadieu C."/>
            <person name="Faraut T."/>
            <person name="Fievet G."/>
            <person name="Helmstetter N."/>
            <person name="King M."/>
            <person name="Knapp S.J."/>
            <person name="Lai Z."/>
            <person name="Le Paslier M.C."/>
            <person name="Lippi Y."/>
            <person name="Lorenzon L."/>
            <person name="Mandel J.R."/>
            <person name="Marage G."/>
            <person name="Marchand G."/>
            <person name="Marquand E."/>
            <person name="Bret-Mestries E."/>
            <person name="Morien E."/>
            <person name="Nambeesan S."/>
            <person name="Nguyen T."/>
            <person name="Pegot-Espagnet P."/>
            <person name="Pouilly N."/>
            <person name="Raftis F."/>
            <person name="Sallet E."/>
            <person name="Schiex T."/>
            <person name="Thomas J."/>
            <person name="Vandecasteele C."/>
            <person name="Vares D."/>
            <person name="Vear F."/>
            <person name="Vautrin S."/>
            <person name="Crespi M."/>
            <person name="Mangin B."/>
            <person name="Burke J.M."/>
            <person name="Salse J."/>
            <person name="Munos S."/>
            <person name="Vincourt P."/>
            <person name="Rieseberg L.H."/>
            <person name="Langlade N.B."/>
        </authorList>
    </citation>
    <scope>NUCLEOTIDE SEQUENCE</scope>
    <source>
        <tissue evidence="1">Leaves</tissue>
    </source>
</reference>
<proteinExistence type="predicted"/>
<accession>A0A9K3JBT9</accession>
<comment type="caution">
    <text evidence="1">The sequence shown here is derived from an EMBL/GenBank/DDBJ whole genome shotgun (WGS) entry which is preliminary data.</text>
</comment>
<protein>
    <submittedName>
        <fullName evidence="1">Uncharacterized protein</fullName>
    </submittedName>
</protein>
<evidence type="ECO:0000313" key="2">
    <source>
        <dbReference type="Proteomes" id="UP000215914"/>
    </source>
</evidence>
<dbReference type="EMBL" id="MNCJ02000318">
    <property type="protein sequence ID" value="KAF5812668.1"/>
    <property type="molecule type" value="Genomic_DNA"/>
</dbReference>
<dbReference type="AlphaFoldDB" id="A0A9K3JBT9"/>
<organism evidence="1 2">
    <name type="scientific">Helianthus annuus</name>
    <name type="common">Common sunflower</name>
    <dbReference type="NCBI Taxonomy" id="4232"/>
    <lineage>
        <taxon>Eukaryota</taxon>
        <taxon>Viridiplantae</taxon>
        <taxon>Streptophyta</taxon>
        <taxon>Embryophyta</taxon>
        <taxon>Tracheophyta</taxon>
        <taxon>Spermatophyta</taxon>
        <taxon>Magnoliopsida</taxon>
        <taxon>eudicotyledons</taxon>
        <taxon>Gunneridae</taxon>
        <taxon>Pentapetalae</taxon>
        <taxon>asterids</taxon>
        <taxon>campanulids</taxon>
        <taxon>Asterales</taxon>
        <taxon>Asteraceae</taxon>
        <taxon>Asteroideae</taxon>
        <taxon>Heliantheae alliance</taxon>
        <taxon>Heliantheae</taxon>
        <taxon>Helianthus</taxon>
    </lineage>
</organism>
<evidence type="ECO:0000313" key="1">
    <source>
        <dbReference type="EMBL" id="KAF5812668.1"/>
    </source>
</evidence>
<name>A0A9K3JBT9_HELAN</name>
<dbReference type="Gramene" id="mRNA:HanXRQr2_Chr03g0089121">
    <property type="protein sequence ID" value="CDS:HanXRQr2_Chr03g0089121.1"/>
    <property type="gene ID" value="HanXRQr2_Chr03g0089121"/>
</dbReference>
<dbReference type="Proteomes" id="UP000215914">
    <property type="component" value="Unassembled WGS sequence"/>
</dbReference>
<sequence>MRHLVSGSLELQSWGLNALQCANHKDHMCNFGKLGTKHQNFGKPQGPSVYFTLFVFINLKKHVIIHVLQL</sequence>
<keyword evidence="2" id="KW-1185">Reference proteome</keyword>